<dbReference type="InterPro" id="IPR005742">
    <property type="entry name" value="TopoIV_A_Gneg"/>
</dbReference>
<feature type="active site" description="O-(5'-phospho-DNA)-tyrosine intermediate" evidence="7 8">
    <location>
        <position position="127"/>
    </location>
</feature>
<dbReference type="GO" id="GO:0007059">
    <property type="term" value="P:chromosome segregation"/>
    <property type="evidence" value="ECO:0007669"/>
    <property type="project" value="UniProtKB-UniRule"/>
</dbReference>
<dbReference type="FunFam" id="3.30.1360.40:FF:000005">
    <property type="entry name" value="DNA topoisomerase 4 subunit A"/>
    <property type="match status" value="1"/>
</dbReference>
<keyword evidence="3 7" id="KW-0799">Topoisomerase</keyword>
<reference evidence="11" key="2">
    <citation type="submission" date="2020-08" db="EMBL/GenBank/DDBJ databases">
        <authorList>
            <person name="Lai Q."/>
        </authorList>
    </citation>
    <scope>NUCLEOTIDE SEQUENCE</scope>
    <source>
        <strain evidence="11">S27-2</strain>
    </source>
</reference>
<dbReference type="GO" id="GO:0019897">
    <property type="term" value="C:extrinsic component of plasma membrane"/>
    <property type="evidence" value="ECO:0007669"/>
    <property type="project" value="UniProtKB-UniRule"/>
</dbReference>
<dbReference type="HAMAP" id="MF_00936">
    <property type="entry name" value="ParC_type1"/>
    <property type="match status" value="1"/>
</dbReference>
<name>A0A8J6M100_9ALTE</name>
<dbReference type="InterPro" id="IPR035516">
    <property type="entry name" value="Gyrase/topoIV_suA_C"/>
</dbReference>
<dbReference type="NCBIfam" id="NF004044">
    <property type="entry name" value="PRK05561.1"/>
    <property type="match status" value="1"/>
</dbReference>
<evidence type="ECO:0000313" key="12">
    <source>
        <dbReference type="Proteomes" id="UP000601768"/>
    </source>
</evidence>
<dbReference type="AlphaFoldDB" id="A0A8J6M100"/>
<evidence type="ECO:0000256" key="2">
    <source>
        <dbReference type="ARBA" id="ARBA00022475"/>
    </source>
</evidence>
<dbReference type="InterPro" id="IPR013757">
    <property type="entry name" value="Topo_IIA_A_a_sf"/>
</dbReference>
<comment type="caution">
    <text evidence="11">The sequence shown here is derived from an EMBL/GenBank/DDBJ whole genome shotgun (WGS) entry which is preliminary data.</text>
</comment>
<dbReference type="SMART" id="SM00434">
    <property type="entry name" value="TOP4c"/>
    <property type="match status" value="1"/>
</dbReference>
<organism evidence="11 12">
    <name type="scientific">Neptunicella marina</name>
    <dbReference type="NCBI Taxonomy" id="2125989"/>
    <lineage>
        <taxon>Bacteria</taxon>
        <taxon>Pseudomonadati</taxon>
        <taxon>Pseudomonadota</taxon>
        <taxon>Gammaproteobacteria</taxon>
        <taxon>Alteromonadales</taxon>
        <taxon>Alteromonadaceae</taxon>
        <taxon>Neptunicella</taxon>
    </lineage>
</organism>
<feature type="compositionally biased region" description="Polar residues" evidence="9">
    <location>
        <begin position="751"/>
        <end position="768"/>
    </location>
</feature>
<dbReference type="FunFam" id="1.10.268.10:FF:000001">
    <property type="entry name" value="DNA gyrase subunit A"/>
    <property type="match status" value="1"/>
</dbReference>
<comment type="similarity">
    <text evidence="7">Belongs to the type II topoisomerase GyrA/ParC subunit family. ParC type 1 subfamily.</text>
</comment>
<evidence type="ECO:0000256" key="1">
    <source>
        <dbReference type="ARBA" id="ARBA00000185"/>
    </source>
</evidence>
<feature type="domain" description="Topo IIA-type catalytic" evidence="10">
    <location>
        <begin position="38"/>
        <end position="501"/>
    </location>
</feature>
<accession>A0A8J6M100</accession>
<feature type="site" description="Interaction with DNA" evidence="7">
    <location>
        <position position="82"/>
    </location>
</feature>
<evidence type="ECO:0000313" key="11">
    <source>
        <dbReference type="EMBL" id="MBC3767885.1"/>
    </source>
</evidence>
<feature type="site" description="Transition state stabilizer" evidence="7">
    <location>
        <position position="126"/>
    </location>
</feature>
<dbReference type="Gene3D" id="2.120.10.90">
    <property type="entry name" value="DNA gyrase/topoisomerase IV, subunit A, C-terminal"/>
    <property type="match status" value="1"/>
</dbReference>
<dbReference type="PANTHER" id="PTHR43493:SF1">
    <property type="entry name" value="DNA TOPOISOMERASE 4 SUBUNIT A"/>
    <property type="match status" value="1"/>
</dbReference>
<evidence type="ECO:0000256" key="5">
    <source>
        <dbReference type="ARBA" id="ARBA00023136"/>
    </source>
</evidence>
<dbReference type="EC" id="5.6.2.2" evidence="7"/>
<dbReference type="InterPro" id="IPR013760">
    <property type="entry name" value="Topo_IIA-like_dom_sf"/>
</dbReference>
<gene>
    <name evidence="7 11" type="primary">parC</name>
    <name evidence="11" type="ORF">H8B19_18555</name>
</gene>
<feature type="site" description="Interaction with DNA" evidence="7">
    <location>
        <position position="46"/>
    </location>
</feature>
<comment type="catalytic activity">
    <reaction evidence="1 7 8">
        <text>ATP-dependent breakage, passage and rejoining of double-stranded DNA.</text>
        <dbReference type="EC" id="5.6.2.2"/>
    </reaction>
</comment>
<dbReference type="NCBIfam" id="TIGR01062">
    <property type="entry name" value="parC_Gneg"/>
    <property type="match status" value="1"/>
</dbReference>
<dbReference type="PROSITE" id="PS52040">
    <property type="entry name" value="TOPO_IIA"/>
    <property type="match status" value="1"/>
</dbReference>
<evidence type="ECO:0000259" key="10">
    <source>
        <dbReference type="PROSITE" id="PS52040"/>
    </source>
</evidence>
<comment type="subcellular location">
    <subcellularLocation>
        <location evidence="7">Cell membrane</location>
        <topology evidence="7">Peripheral membrane protein</topology>
    </subcellularLocation>
</comment>
<keyword evidence="6 7" id="KW-0413">Isomerase</keyword>
<proteinExistence type="inferred from homology"/>
<reference evidence="11" key="1">
    <citation type="journal article" date="2018" name="Int. J. Syst. Evol. Microbiol.">
        <title>Neptunicella marina gen. nov., sp. nov., isolated from surface seawater.</title>
        <authorList>
            <person name="Liu X."/>
            <person name="Lai Q."/>
            <person name="Du Y."/>
            <person name="Zhang X."/>
            <person name="Liu Z."/>
            <person name="Sun F."/>
            <person name="Shao Z."/>
        </authorList>
    </citation>
    <scope>NUCLEOTIDE SEQUENCE</scope>
    <source>
        <strain evidence="11">S27-2</strain>
    </source>
</reference>
<protein>
    <recommendedName>
        <fullName evidence="7">DNA topoisomerase 4 subunit A</fullName>
        <ecNumber evidence="7">5.6.2.2</ecNumber>
    </recommendedName>
    <alternativeName>
        <fullName evidence="7">Topoisomerase IV subunit A</fullName>
    </alternativeName>
</protein>
<dbReference type="GO" id="GO:0005737">
    <property type="term" value="C:cytoplasm"/>
    <property type="evidence" value="ECO:0007669"/>
    <property type="project" value="TreeGrafter"/>
</dbReference>
<dbReference type="Pfam" id="PF00521">
    <property type="entry name" value="DNA_topoisoIV"/>
    <property type="match status" value="1"/>
</dbReference>
<evidence type="ECO:0000256" key="6">
    <source>
        <dbReference type="ARBA" id="ARBA00023235"/>
    </source>
</evidence>
<evidence type="ECO:0000256" key="4">
    <source>
        <dbReference type="ARBA" id="ARBA00023125"/>
    </source>
</evidence>
<dbReference type="InterPro" id="IPR002205">
    <property type="entry name" value="Topo_IIA_dom_A"/>
</dbReference>
<dbReference type="Gene3D" id="3.30.1360.40">
    <property type="match status" value="1"/>
</dbReference>
<dbReference type="RefSeq" id="WP_186508610.1">
    <property type="nucleotide sequence ID" value="NZ_JACNEP010000030.1"/>
</dbReference>
<dbReference type="Gene3D" id="3.90.199.10">
    <property type="entry name" value="Topoisomerase II, domain 5"/>
    <property type="match status" value="1"/>
</dbReference>
<dbReference type="Proteomes" id="UP000601768">
    <property type="component" value="Unassembled WGS sequence"/>
</dbReference>
<dbReference type="GO" id="GO:0003918">
    <property type="term" value="F:DNA topoisomerase type II (double strand cut, ATP-hydrolyzing) activity"/>
    <property type="evidence" value="ECO:0007669"/>
    <property type="project" value="UniProtKB-UniRule"/>
</dbReference>
<keyword evidence="2 7" id="KW-1003">Cell membrane</keyword>
<dbReference type="InterPro" id="IPR013758">
    <property type="entry name" value="Topo_IIA_A/C_ab"/>
</dbReference>
<dbReference type="InterPro" id="IPR050220">
    <property type="entry name" value="Type_II_DNA_Topoisomerases"/>
</dbReference>
<dbReference type="SUPFAM" id="SSF56719">
    <property type="entry name" value="Type II DNA topoisomerase"/>
    <property type="match status" value="1"/>
</dbReference>
<feature type="site" description="Interaction with DNA" evidence="7">
    <location>
        <position position="84"/>
    </location>
</feature>
<keyword evidence="12" id="KW-1185">Reference proteome</keyword>
<comment type="function">
    <text evidence="7">Topoisomerase IV is essential for chromosome segregation. It relaxes supercoiled DNA. Performs the decatenation events required during the replication of a circular DNA molecule.</text>
</comment>
<dbReference type="EMBL" id="JACNEP010000030">
    <property type="protein sequence ID" value="MBC3767885.1"/>
    <property type="molecule type" value="Genomic_DNA"/>
</dbReference>
<dbReference type="GO" id="GO:0005694">
    <property type="term" value="C:chromosome"/>
    <property type="evidence" value="ECO:0007669"/>
    <property type="project" value="InterPro"/>
</dbReference>
<keyword evidence="5 7" id="KW-0472">Membrane</keyword>
<evidence type="ECO:0000256" key="7">
    <source>
        <dbReference type="HAMAP-Rule" id="MF_00936"/>
    </source>
</evidence>
<dbReference type="GO" id="GO:0009330">
    <property type="term" value="C:DNA topoisomerase type II (double strand cut, ATP-hydrolyzing) complex"/>
    <property type="evidence" value="ECO:0007669"/>
    <property type="project" value="TreeGrafter"/>
</dbReference>
<evidence type="ECO:0000256" key="8">
    <source>
        <dbReference type="PROSITE-ProRule" id="PRU01384"/>
    </source>
</evidence>
<evidence type="ECO:0000256" key="3">
    <source>
        <dbReference type="ARBA" id="ARBA00023029"/>
    </source>
</evidence>
<dbReference type="Gene3D" id="1.10.268.10">
    <property type="entry name" value="Topoisomerase, domain 3"/>
    <property type="match status" value="1"/>
</dbReference>
<keyword evidence="4 7" id="KW-0238">DNA-binding</keyword>
<feature type="region of interest" description="Disordered" evidence="9">
    <location>
        <begin position="725"/>
        <end position="768"/>
    </location>
</feature>
<comment type="subunit">
    <text evidence="7">Heterotetramer composed of ParC and ParE.</text>
</comment>
<dbReference type="PANTHER" id="PTHR43493">
    <property type="entry name" value="DNA GYRASE/TOPOISOMERASE SUBUNIT A"/>
    <property type="match status" value="1"/>
</dbReference>
<dbReference type="GO" id="GO:0006265">
    <property type="term" value="P:DNA topological change"/>
    <property type="evidence" value="ECO:0007669"/>
    <property type="project" value="UniProtKB-UniRule"/>
</dbReference>
<dbReference type="GO" id="GO:0003677">
    <property type="term" value="F:DNA binding"/>
    <property type="evidence" value="ECO:0007669"/>
    <property type="project" value="UniProtKB-UniRule"/>
</dbReference>
<dbReference type="GO" id="GO:0005524">
    <property type="term" value="F:ATP binding"/>
    <property type="evidence" value="ECO:0007669"/>
    <property type="project" value="InterPro"/>
</dbReference>
<dbReference type="SUPFAM" id="SSF101904">
    <property type="entry name" value="GyrA/ParC C-terminal domain-like"/>
    <property type="match status" value="1"/>
</dbReference>
<sequence>MSQDTIISADGIEQLPLSRFTEDAYLNYSMYVIMDRALPHIGDGLKPVQRRIIYAMSELGLNASAKYKKSARTVGDVLGKFHPHGDSACYEAMVLMAQPFSYRYPLVDGQGNWGAPDDPKSFAAMRYTESRLSKFSEILLTEANQGTVDWVPNFDGTLDEPKILPARLPHILLNGITGIAVGMATDIPPHNVRELASACAHILDNSKAELNDVLQFVQGPDYPTDAEIITPKADIEKIYSSGRGSIKMRAVFHQDNGDIVITALPHQASGARILEQIAAQMQAKKLPMVSDLRDESDHENPTRLIITPRSNRIDVEQLMQHLFATTDLEKNYRVNLNMIGLDGRPQVKDLCNLLKEWLVFRKDTVVRRLNFRLDKVLARLHILEGLLIAFLNIDEVIHIIRTEDHPKQELMSRFGLTDKQAEAILELKLRHLAKLEEMKIKGEQDELAAERDKLQQILGSEQRLKTLIKKEILADAEKYGDDRRSPIVARGEAKALSEKELVPSEAVTVVLSQKGWARCAKGHDVDVQGLSYKAGDSYLASAKGRSNQPVVFFDTSGRTFSCDAHALPSARSQGEPLTGRFSIVGGENFEHLLMGKDEQVYLMASDAGYGFVGKFEDMVSKNKNGKAYLSLPTAAKVLPPQPVNNVETDCCLAITNEGRMLLFPLKDLPSLGKGKGNKIINIPSAKAKAREEYVRAIAVVPEGAGIKVTAGKRSMTLTADDLSHYQGERGRRGNKLPRGLQRVDNLEVENSKPTPEINSDQTATINEE</sequence>
<evidence type="ECO:0000256" key="9">
    <source>
        <dbReference type="SAM" id="MobiDB-lite"/>
    </source>
</evidence>
<dbReference type="CDD" id="cd00187">
    <property type="entry name" value="TOP4c"/>
    <property type="match status" value="1"/>
</dbReference>